<dbReference type="AlphaFoldDB" id="A0A5K7XM83"/>
<reference evidence="3" key="1">
    <citation type="submission" date="2019-10" db="EMBL/GenBank/DDBJ databases">
        <title>Lacipirellula parvula gen. nov., sp. nov., representing a lineage of planctomycetes widespread in freshwater anoxic habitats, and description of the family Lacipirellulaceae.</title>
        <authorList>
            <person name="Dedysh S.N."/>
            <person name="Kulichevskaya I.S."/>
            <person name="Beletsky A.V."/>
            <person name="Rakitin A.L."/>
            <person name="Mardanov A.V."/>
            <person name="Ivanova A.A."/>
            <person name="Saltykova V.X."/>
            <person name="Rijpstra W.I.C."/>
            <person name="Sinninghe Damste J.S."/>
            <person name="Ravin N.V."/>
        </authorList>
    </citation>
    <scope>NUCLEOTIDE SEQUENCE [LARGE SCALE GENOMIC DNA]</scope>
    <source>
        <strain evidence="3">PX69</strain>
    </source>
</reference>
<feature type="transmembrane region" description="Helical" evidence="1">
    <location>
        <begin position="6"/>
        <end position="28"/>
    </location>
</feature>
<dbReference type="RefSeq" id="WP_152101149.1">
    <property type="nucleotide sequence ID" value="NZ_AP021861.1"/>
</dbReference>
<evidence type="ECO:0000256" key="1">
    <source>
        <dbReference type="SAM" id="Phobius"/>
    </source>
</evidence>
<feature type="transmembrane region" description="Helical" evidence="1">
    <location>
        <begin position="35"/>
        <end position="54"/>
    </location>
</feature>
<organism evidence="2 3">
    <name type="scientific">Lacipirellula parvula</name>
    <dbReference type="NCBI Taxonomy" id="2650471"/>
    <lineage>
        <taxon>Bacteria</taxon>
        <taxon>Pseudomonadati</taxon>
        <taxon>Planctomycetota</taxon>
        <taxon>Planctomycetia</taxon>
        <taxon>Pirellulales</taxon>
        <taxon>Lacipirellulaceae</taxon>
        <taxon>Lacipirellula</taxon>
    </lineage>
</organism>
<name>A0A5K7XM83_9BACT</name>
<keyword evidence="1" id="KW-1133">Transmembrane helix</keyword>
<evidence type="ECO:0000313" key="3">
    <source>
        <dbReference type="Proteomes" id="UP000326837"/>
    </source>
</evidence>
<proteinExistence type="predicted"/>
<accession>A0A5K7XM83</accession>
<protein>
    <recommendedName>
        <fullName evidence="4">Integral membrane protein</fullName>
    </recommendedName>
</protein>
<gene>
    <name evidence="2" type="ORF">PLANPX_5478</name>
</gene>
<dbReference type="KEGG" id="lpav:PLANPX_5478"/>
<dbReference type="EMBL" id="AP021861">
    <property type="protein sequence ID" value="BBO35866.1"/>
    <property type="molecule type" value="Genomic_DNA"/>
</dbReference>
<keyword evidence="1" id="KW-0812">Transmembrane</keyword>
<sequence>MDTAISLQVGWIAIHLFGLIVAFLVRVYASTAAEVPLQAAFLVGLASVAVATLAGEQFAWPLWTVSGATLAVMIVVAVADFRCQQHEPA</sequence>
<keyword evidence="1" id="KW-0472">Membrane</keyword>
<evidence type="ECO:0008006" key="4">
    <source>
        <dbReference type="Google" id="ProtNLM"/>
    </source>
</evidence>
<feature type="transmembrane region" description="Helical" evidence="1">
    <location>
        <begin position="60"/>
        <end position="79"/>
    </location>
</feature>
<evidence type="ECO:0000313" key="2">
    <source>
        <dbReference type="EMBL" id="BBO35866.1"/>
    </source>
</evidence>
<keyword evidence="3" id="KW-1185">Reference proteome</keyword>
<dbReference type="Proteomes" id="UP000326837">
    <property type="component" value="Chromosome"/>
</dbReference>